<evidence type="ECO:0000256" key="1">
    <source>
        <dbReference type="SAM" id="Phobius"/>
    </source>
</evidence>
<name>A0A6N3E6F4_STROR</name>
<organism evidence="2">
    <name type="scientific">Streptococcus oralis</name>
    <dbReference type="NCBI Taxonomy" id="1303"/>
    <lineage>
        <taxon>Bacteria</taxon>
        <taxon>Bacillati</taxon>
        <taxon>Bacillota</taxon>
        <taxon>Bacilli</taxon>
        <taxon>Lactobacillales</taxon>
        <taxon>Streptococcaceae</taxon>
        <taxon>Streptococcus</taxon>
    </lineage>
</organism>
<keyword evidence="1" id="KW-0812">Transmembrane</keyword>
<protein>
    <submittedName>
        <fullName evidence="2">Uncharacterized protein</fullName>
    </submittedName>
</protein>
<sequence>MKTTYFQKFFDFCFSVFLTVILCTLCTVFLGFMVDFLQKFTYLSVVTSFISMIFWLSLTISIISSIIFILLVSYEIKKRQKEDNLSNLWESIKQTLAIRIFLHQSEHSEVLATTEQTKMKQYNPVNKHFNRAVRQSIVDVREDNVILMIRLPKTQQAKKILNDMDTMIIEEMARYNPDYFFSPQKPAKKWTYLIGNKRE</sequence>
<dbReference type="AlphaFoldDB" id="A0A6N3E6F4"/>
<dbReference type="RefSeq" id="WP_156677144.1">
    <property type="nucleotide sequence ID" value="NZ_CACRUL010000020.1"/>
</dbReference>
<reference evidence="2" key="1">
    <citation type="submission" date="2019-11" db="EMBL/GenBank/DDBJ databases">
        <authorList>
            <person name="Feng L."/>
        </authorList>
    </citation>
    <scope>NUCLEOTIDE SEQUENCE</scope>
    <source>
        <strain evidence="2">SrubneriLFYP117</strain>
    </source>
</reference>
<keyword evidence="1" id="KW-1133">Transmembrane helix</keyword>
<gene>
    <name evidence="2" type="ORF">SRLFYP117_01722</name>
</gene>
<feature type="transmembrane region" description="Helical" evidence="1">
    <location>
        <begin position="12"/>
        <end position="34"/>
    </location>
</feature>
<keyword evidence="1" id="KW-0472">Membrane</keyword>
<accession>A0A6N3E6F4</accession>
<feature type="transmembrane region" description="Helical" evidence="1">
    <location>
        <begin position="40"/>
        <end position="72"/>
    </location>
</feature>
<evidence type="ECO:0000313" key="2">
    <source>
        <dbReference type="EMBL" id="VYU35388.1"/>
    </source>
</evidence>
<proteinExistence type="predicted"/>
<dbReference type="EMBL" id="CACRUL010000020">
    <property type="protein sequence ID" value="VYU35388.1"/>
    <property type="molecule type" value="Genomic_DNA"/>
</dbReference>